<evidence type="ECO:0000259" key="5">
    <source>
        <dbReference type="PROSITE" id="PS50977"/>
    </source>
</evidence>
<proteinExistence type="predicted"/>
<dbReference type="PRINTS" id="PR00455">
    <property type="entry name" value="HTHTETR"/>
</dbReference>
<dbReference type="SUPFAM" id="SSF46689">
    <property type="entry name" value="Homeodomain-like"/>
    <property type="match status" value="1"/>
</dbReference>
<protein>
    <submittedName>
        <fullName evidence="6">TetR/AcrR family transcriptional regulator</fullName>
    </submittedName>
</protein>
<dbReference type="InterPro" id="IPR001647">
    <property type="entry name" value="HTH_TetR"/>
</dbReference>
<dbReference type="RefSeq" id="WP_207335841.1">
    <property type="nucleotide sequence ID" value="NZ_JAFMYU010000009.1"/>
</dbReference>
<dbReference type="Gene3D" id="1.10.10.60">
    <property type="entry name" value="Homeodomain-like"/>
    <property type="match status" value="1"/>
</dbReference>
<keyword evidence="2 4" id="KW-0238">DNA-binding</keyword>
<evidence type="ECO:0000256" key="3">
    <source>
        <dbReference type="ARBA" id="ARBA00023163"/>
    </source>
</evidence>
<keyword evidence="3" id="KW-0804">Transcription</keyword>
<evidence type="ECO:0000256" key="2">
    <source>
        <dbReference type="ARBA" id="ARBA00023125"/>
    </source>
</evidence>
<dbReference type="PROSITE" id="PS50977">
    <property type="entry name" value="HTH_TETR_2"/>
    <property type="match status" value="1"/>
</dbReference>
<evidence type="ECO:0000256" key="1">
    <source>
        <dbReference type="ARBA" id="ARBA00023015"/>
    </source>
</evidence>
<feature type="DNA-binding region" description="H-T-H motif" evidence="4">
    <location>
        <begin position="39"/>
        <end position="58"/>
    </location>
</feature>
<dbReference type="AlphaFoldDB" id="A0A939K139"/>
<keyword evidence="7" id="KW-1185">Reference proteome</keyword>
<gene>
    <name evidence="6" type="ORF">J2I48_12745</name>
</gene>
<dbReference type="InterPro" id="IPR050109">
    <property type="entry name" value="HTH-type_TetR-like_transc_reg"/>
</dbReference>
<name>A0A939K139_9BACT</name>
<dbReference type="Proteomes" id="UP000664795">
    <property type="component" value="Unassembled WGS sequence"/>
</dbReference>
<dbReference type="Gene3D" id="1.10.357.10">
    <property type="entry name" value="Tetracycline Repressor, domain 2"/>
    <property type="match status" value="1"/>
</dbReference>
<sequence>MSELTTTQRRKRREKENRRQLILDTAERLMLATGQMDLNMDQVAHEAELAKGTLYLHFRSKEEILAILTIKVRRLLLQAFQQAVEVEKQPLRQLEALLWACYYFFGKNKLYYNLLAFHESGNHSTDTPELKESSLAITALILDILNRAKAEGSLASTANPMDLAFVIWGTVVGMTQLIDAKSAIMEADHEIEQTRLYSHFVSMMIKGVQ</sequence>
<dbReference type="PANTHER" id="PTHR30055">
    <property type="entry name" value="HTH-TYPE TRANSCRIPTIONAL REGULATOR RUTR"/>
    <property type="match status" value="1"/>
</dbReference>
<accession>A0A939K139</accession>
<dbReference type="SUPFAM" id="SSF48498">
    <property type="entry name" value="Tetracyclin repressor-like, C-terminal domain"/>
    <property type="match status" value="1"/>
</dbReference>
<dbReference type="Pfam" id="PF00440">
    <property type="entry name" value="TetR_N"/>
    <property type="match status" value="1"/>
</dbReference>
<dbReference type="GO" id="GO:0003700">
    <property type="term" value="F:DNA-binding transcription factor activity"/>
    <property type="evidence" value="ECO:0007669"/>
    <property type="project" value="TreeGrafter"/>
</dbReference>
<dbReference type="EMBL" id="JAFMYU010000009">
    <property type="protein sequence ID" value="MBO0931870.1"/>
    <property type="molecule type" value="Genomic_DNA"/>
</dbReference>
<feature type="domain" description="HTH tetR-type" evidence="5">
    <location>
        <begin position="16"/>
        <end position="76"/>
    </location>
</feature>
<keyword evidence="1" id="KW-0805">Transcription regulation</keyword>
<comment type="caution">
    <text evidence="6">The sequence shown here is derived from an EMBL/GenBank/DDBJ whole genome shotgun (WGS) entry which is preliminary data.</text>
</comment>
<organism evidence="6 7">
    <name type="scientific">Fibrella aquatilis</name>
    <dbReference type="NCBI Taxonomy" id="2817059"/>
    <lineage>
        <taxon>Bacteria</taxon>
        <taxon>Pseudomonadati</taxon>
        <taxon>Bacteroidota</taxon>
        <taxon>Cytophagia</taxon>
        <taxon>Cytophagales</taxon>
        <taxon>Spirosomataceae</taxon>
        <taxon>Fibrella</taxon>
    </lineage>
</organism>
<evidence type="ECO:0000313" key="6">
    <source>
        <dbReference type="EMBL" id="MBO0931870.1"/>
    </source>
</evidence>
<dbReference type="InterPro" id="IPR009057">
    <property type="entry name" value="Homeodomain-like_sf"/>
</dbReference>
<evidence type="ECO:0000256" key="4">
    <source>
        <dbReference type="PROSITE-ProRule" id="PRU00335"/>
    </source>
</evidence>
<dbReference type="GO" id="GO:0000976">
    <property type="term" value="F:transcription cis-regulatory region binding"/>
    <property type="evidence" value="ECO:0007669"/>
    <property type="project" value="TreeGrafter"/>
</dbReference>
<dbReference type="PANTHER" id="PTHR30055:SF234">
    <property type="entry name" value="HTH-TYPE TRANSCRIPTIONAL REGULATOR BETI"/>
    <property type="match status" value="1"/>
</dbReference>
<dbReference type="InterPro" id="IPR036271">
    <property type="entry name" value="Tet_transcr_reg_TetR-rel_C_sf"/>
</dbReference>
<evidence type="ECO:0000313" key="7">
    <source>
        <dbReference type="Proteomes" id="UP000664795"/>
    </source>
</evidence>
<reference evidence="6 7" key="1">
    <citation type="submission" date="2021-03" db="EMBL/GenBank/DDBJ databases">
        <title>Fibrella sp. HMF5036 genome sequencing and assembly.</title>
        <authorList>
            <person name="Kang H."/>
            <person name="Kim H."/>
            <person name="Bae S."/>
            <person name="Joh K."/>
        </authorList>
    </citation>
    <scope>NUCLEOTIDE SEQUENCE [LARGE SCALE GENOMIC DNA]</scope>
    <source>
        <strain evidence="6 7">HMF5036</strain>
    </source>
</reference>